<feature type="region of interest" description="Disordered" evidence="1">
    <location>
        <begin position="1"/>
        <end position="21"/>
    </location>
</feature>
<dbReference type="AlphaFoldDB" id="A0A195AW32"/>
<sequence length="75" mass="8722">MPGVPDGRDWTRERHPRAASACACEEIRDHWEDREGGETSARHSLLARQHSDLSIDFHDRSRTVRERTNPTNERT</sequence>
<evidence type="ECO:0000313" key="3">
    <source>
        <dbReference type="Proteomes" id="UP000078540"/>
    </source>
</evidence>
<keyword evidence="3" id="KW-1185">Reference proteome</keyword>
<evidence type="ECO:0000313" key="2">
    <source>
        <dbReference type="EMBL" id="KYM76386.1"/>
    </source>
</evidence>
<feature type="compositionally biased region" description="Basic and acidic residues" evidence="1">
    <location>
        <begin position="1"/>
        <end position="13"/>
    </location>
</feature>
<name>A0A195AW32_9HYME</name>
<dbReference type="EMBL" id="KQ976731">
    <property type="protein sequence ID" value="KYM76386.1"/>
    <property type="molecule type" value="Genomic_DNA"/>
</dbReference>
<proteinExistence type="predicted"/>
<feature type="compositionally biased region" description="Basic and acidic residues" evidence="1">
    <location>
        <begin position="49"/>
        <end position="75"/>
    </location>
</feature>
<accession>A0A195AW32</accession>
<feature type="region of interest" description="Disordered" evidence="1">
    <location>
        <begin position="34"/>
        <end position="75"/>
    </location>
</feature>
<organism evidence="2 3">
    <name type="scientific">Atta colombica</name>
    <dbReference type="NCBI Taxonomy" id="520822"/>
    <lineage>
        <taxon>Eukaryota</taxon>
        <taxon>Metazoa</taxon>
        <taxon>Ecdysozoa</taxon>
        <taxon>Arthropoda</taxon>
        <taxon>Hexapoda</taxon>
        <taxon>Insecta</taxon>
        <taxon>Pterygota</taxon>
        <taxon>Neoptera</taxon>
        <taxon>Endopterygota</taxon>
        <taxon>Hymenoptera</taxon>
        <taxon>Apocrita</taxon>
        <taxon>Aculeata</taxon>
        <taxon>Formicoidea</taxon>
        <taxon>Formicidae</taxon>
        <taxon>Myrmicinae</taxon>
        <taxon>Atta</taxon>
    </lineage>
</organism>
<evidence type="ECO:0000256" key="1">
    <source>
        <dbReference type="SAM" id="MobiDB-lite"/>
    </source>
</evidence>
<dbReference type="Proteomes" id="UP000078540">
    <property type="component" value="Unassembled WGS sequence"/>
</dbReference>
<gene>
    <name evidence="2" type="ORF">ALC53_13413</name>
</gene>
<protein>
    <submittedName>
        <fullName evidence="2">Uncharacterized protein</fullName>
    </submittedName>
</protein>
<reference evidence="2 3" key="1">
    <citation type="submission" date="2015-09" db="EMBL/GenBank/DDBJ databases">
        <title>Atta colombica WGS genome.</title>
        <authorList>
            <person name="Nygaard S."/>
            <person name="Hu H."/>
            <person name="Boomsma J."/>
            <person name="Zhang G."/>
        </authorList>
    </citation>
    <scope>NUCLEOTIDE SEQUENCE [LARGE SCALE GENOMIC DNA]</scope>
    <source>
        <strain evidence="2">Treedump-2</strain>
        <tissue evidence="2">Whole body</tissue>
    </source>
</reference>